<dbReference type="NCBIfam" id="NF033564">
    <property type="entry name" value="transpos_ISAs1"/>
    <property type="match status" value="1"/>
</dbReference>
<dbReference type="InterPro" id="IPR002559">
    <property type="entry name" value="Transposase_11"/>
</dbReference>
<evidence type="ECO:0000259" key="1">
    <source>
        <dbReference type="Pfam" id="PF01609"/>
    </source>
</evidence>
<feature type="domain" description="Transposase IS4-like" evidence="1">
    <location>
        <begin position="99"/>
        <end position="347"/>
    </location>
</feature>
<dbReference type="PANTHER" id="PTHR30298">
    <property type="entry name" value="H REPEAT-ASSOCIATED PREDICTED TRANSPOSASE"/>
    <property type="match status" value="1"/>
</dbReference>
<protein>
    <submittedName>
        <fullName evidence="3">ISAs1 family transposase</fullName>
    </submittedName>
</protein>
<sequence>MQSFFSEIEDPRVPRTRAHLLTDILIIGIFSAIAGGKGWEDMENYGLSKHDWLKEFLALPNGIPCPDTFRRVFERINPKAFERCFRRAWVQSVVETVGAQVVSIDGKTLKGSYNREQGKSALHLVSAWASEHRLVLGQVKVTDKSNEITAIPALLELLDLAGCIITIDAMGTQTAIAKRCCEAQIATQIYNAKADYVLALKANHPTLHGQIKTWFDQAAADQFQGITVSYDERIEKGHHRTEKRQVWSVPVSQLPPLHNQDDWVGLQTVVMVVRVRHLWNKTTREVQFYLTSLESDACKLGQAIRLHWGVENGLHWTLDMTFSEDACRVRTGHAPQNLALLRRIALNGLNREQSLKRSNRQKSNRAAMDNNYMLTILAACLSQHNDTSKPACQ</sequence>
<dbReference type="InterPro" id="IPR032806">
    <property type="entry name" value="YbfD_N"/>
</dbReference>
<dbReference type="PANTHER" id="PTHR30298:SF0">
    <property type="entry name" value="PROTEIN YBFL-RELATED"/>
    <property type="match status" value="1"/>
</dbReference>
<accession>A0ABX1P703</accession>
<name>A0ABX1P703_9CYAN</name>
<organism evidence="3 4">
    <name type="scientific">Brasilonema bromeliae SPC951</name>
    <dbReference type="NCBI Taxonomy" id="385972"/>
    <lineage>
        <taxon>Bacteria</taxon>
        <taxon>Bacillati</taxon>
        <taxon>Cyanobacteriota</taxon>
        <taxon>Cyanophyceae</taxon>
        <taxon>Nostocales</taxon>
        <taxon>Scytonemataceae</taxon>
        <taxon>Brasilonema</taxon>
        <taxon>Bromeliae group (in: Brasilonema)</taxon>
    </lineage>
</organism>
<feature type="domain" description="H repeat-associated protein N-terminal" evidence="2">
    <location>
        <begin position="4"/>
        <end position="87"/>
    </location>
</feature>
<dbReference type="Proteomes" id="UP000718564">
    <property type="component" value="Unassembled WGS sequence"/>
</dbReference>
<gene>
    <name evidence="3" type="ORF">DP116_12085</name>
</gene>
<proteinExistence type="predicted"/>
<evidence type="ECO:0000313" key="4">
    <source>
        <dbReference type="Proteomes" id="UP000718564"/>
    </source>
</evidence>
<dbReference type="EMBL" id="QMEB01000078">
    <property type="protein sequence ID" value="NMG20154.1"/>
    <property type="molecule type" value="Genomic_DNA"/>
</dbReference>
<comment type="caution">
    <text evidence="3">The sequence shown here is derived from an EMBL/GenBank/DDBJ whole genome shotgun (WGS) entry which is preliminary data.</text>
</comment>
<dbReference type="Pfam" id="PF13808">
    <property type="entry name" value="DDE_Tnp_1_assoc"/>
    <property type="match status" value="1"/>
</dbReference>
<evidence type="ECO:0000259" key="2">
    <source>
        <dbReference type="Pfam" id="PF13808"/>
    </source>
</evidence>
<evidence type="ECO:0000313" key="3">
    <source>
        <dbReference type="EMBL" id="NMG20154.1"/>
    </source>
</evidence>
<dbReference type="Pfam" id="PF01609">
    <property type="entry name" value="DDE_Tnp_1"/>
    <property type="match status" value="1"/>
</dbReference>
<reference evidence="3 4" key="1">
    <citation type="submission" date="2018-06" db="EMBL/GenBank/DDBJ databases">
        <title>Comparative genomics of Brasilonema spp. strains.</title>
        <authorList>
            <person name="Alvarenga D.O."/>
            <person name="Fiore M.F."/>
            <person name="Varani A.M."/>
        </authorList>
    </citation>
    <scope>NUCLEOTIDE SEQUENCE [LARGE SCALE GENOMIC DNA]</scope>
    <source>
        <strain evidence="3 4">SPC951</strain>
    </source>
</reference>
<dbReference type="InterPro" id="IPR047647">
    <property type="entry name" value="ISAs1_transpos"/>
</dbReference>
<keyword evidence="4" id="KW-1185">Reference proteome</keyword>
<dbReference type="InterPro" id="IPR051698">
    <property type="entry name" value="Transposase_11-like"/>
</dbReference>